<evidence type="ECO:0000259" key="2">
    <source>
        <dbReference type="Pfam" id="PF14534"/>
    </source>
</evidence>
<evidence type="ECO:0000313" key="4">
    <source>
        <dbReference type="Proteomes" id="UP001569428"/>
    </source>
</evidence>
<dbReference type="Pfam" id="PF14534">
    <property type="entry name" value="DUF4440"/>
    <property type="match status" value="1"/>
</dbReference>
<organism evidence="3 4">
    <name type="scientific">Microbulbifer epialgicus</name>
    <dbReference type="NCBI Taxonomy" id="393907"/>
    <lineage>
        <taxon>Bacteria</taxon>
        <taxon>Pseudomonadati</taxon>
        <taxon>Pseudomonadota</taxon>
        <taxon>Gammaproteobacteria</taxon>
        <taxon>Cellvibrionales</taxon>
        <taxon>Microbulbiferaceae</taxon>
        <taxon>Microbulbifer</taxon>
    </lineage>
</organism>
<dbReference type="InterPro" id="IPR032710">
    <property type="entry name" value="NTF2-like_dom_sf"/>
</dbReference>
<feature type="signal peptide" evidence="1">
    <location>
        <begin position="1"/>
        <end position="22"/>
    </location>
</feature>
<accession>A0ABV4P000</accession>
<dbReference type="SUPFAM" id="SSF54427">
    <property type="entry name" value="NTF2-like"/>
    <property type="match status" value="1"/>
</dbReference>
<dbReference type="PROSITE" id="PS51257">
    <property type="entry name" value="PROKAR_LIPOPROTEIN"/>
    <property type="match status" value="1"/>
</dbReference>
<proteinExistence type="predicted"/>
<evidence type="ECO:0000313" key="3">
    <source>
        <dbReference type="EMBL" id="MFA0811260.1"/>
    </source>
</evidence>
<feature type="chain" id="PRO_5045257541" evidence="1">
    <location>
        <begin position="23"/>
        <end position="179"/>
    </location>
</feature>
<dbReference type="EMBL" id="JBGMEK010000018">
    <property type="protein sequence ID" value="MFA0811260.1"/>
    <property type="molecule type" value="Genomic_DNA"/>
</dbReference>
<feature type="domain" description="DUF4440" evidence="2">
    <location>
        <begin position="41"/>
        <end position="162"/>
    </location>
</feature>
<dbReference type="InterPro" id="IPR027843">
    <property type="entry name" value="DUF4440"/>
</dbReference>
<dbReference type="Proteomes" id="UP001569428">
    <property type="component" value="Unassembled WGS sequence"/>
</dbReference>
<comment type="caution">
    <text evidence="3">The sequence shown here is derived from an EMBL/GenBank/DDBJ whole genome shotgun (WGS) entry which is preliminary data.</text>
</comment>
<sequence>MLKIISQIALFGLSCFSLATLAEQHPVTPGPKVSQELIDQIIAADRVLFDAVFNNCNLTSSKNLVTEDFEMYHDKWGKTASSGAEFLQGITNMCERRKDGSDINARRELIIDSVKIYPLNHYGAIQTGTHIFYGIYDDKMEVLRESGQFTHLWKKVNGEWKLSRVLSFDHQPAVQPSKQ</sequence>
<name>A0ABV4P000_9GAMM</name>
<dbReference type="RefSeq" id="WP_371838827.1">
    <property type="nucleotide sequence ID" value="NZ_JBGMEK010000018.1"/>
</dbReference>
<keyword evidence="1" id="KW-0732">Signal</keyword>
<dbReference type="Gene3D" id="3.10.450.50">
    <property type="match status" value="1"/>
</dbReference>
<evidence type="ECO:0000256" key="1">
    <source>
        <dbReference type="SAM" id="SignalP"/>
    </source>
</evidence>
<gene>
    <name evidence="3" type="ORF">ACCI49_10040</name>
</gene>
<keyword evidence="4" id="KW-1185">Reference proteome</keyword>
<protein>
    <submittedName>
        <fullName evidence="3">Nuclear transport factor 2 family protein</fullName>
    </submittedName>
</protein>
<reference evidence="3 4" key="1">
    <citation type="submission" date="2024-08" db="EMBL/GenBank/DDBJ databases">
        <authorList>
            <person name="Ishaq N."/>
        </authorList>
    </citation>
    <scope>NUCLEOTIDE SEQUENCE [LARGE SCALE GENOMIC DNA]</scope>
    <source>
        <strain evidence="3 4">DSM 18651</strain>
    </source>
</reference>